<feature type="domain" description="Response regulatory" evidence="2">
    <location>
        <begin position="5"/>
        <end position="54"/>
    </location>
</feature>
<evidence type="ECO:0000256" key="1">
    <source>
        <dbReference type="PROSITE-ProRule" id="PRU00169"/>
    </source>
</evidence>
<dbReference type="Gene3D" id="3.40.50.2300">
    <property type="match status" value="1"/>
</dbReference>
<dbReference type="Proteomes" id="UP001229346">
    <property type="component" value="Unassembled WGS sequence"/>
</dbReference>
<dbReference type="EMBL" id="JAUSSU010000004">
    <property type="protein sequence ID" value="MDQ0112810.1"/>
    <property type="molecule type" value="Genomic_DNA"/>
</dbReference>
<comment type="caution">
    <text evidence="1">Lacks conserved residue(s) required for the propagation of feature annotation.</text>
</comment>
<dbReference type="SUPFAM" id="SSF52172">
    <property type="entry name" value="CheY-like"/>
    <property type="match status" value="1"/>
</dbReference>
<gene>
    <name evidence="3" type="ORF">J2T15_002245</name>
</gene>
<protein>
    <submittedName>
        <fullName evidence="3">YesN/AraC family two-component response regulator</fullName>
    </submittedName>
</protein>
<dbReference type="RefSeq" id="WP_307203734.1">
    <property type="nucleotide sequence ID" value="NZ_JAUSSU010000004.1"/>
</dbReference>
<comment type="caution">
    <text evidence="3">The sequence shown here is derived from an EMBL/GenBank/DDBJ whole genome shotgun (WGS) entry which is preliminary data.</text>
</comment>
<dbReference type="InterPro" id="IPR011006">
    <property type="entry name" value="CheY-like_superfamily"/>
</dbReference>
<evidence type="ECO:0000313" key="4">
    <source>
        <dbReference type="Proteomes" id="UP001229346"/>
    </source>
</evidence>
<sequence>MQDEKVILVDDEVFARKGLRALIPWHELGYTIEAEEASDGEEALGLIEATQPDP</sequence>
<proteinExistence type="predicted"/>
<organism evidence="3 4">
    <name type="scientific">Paenibacillus harenae</name>
    <dbReference type="NCBI Taxonomy" id="306543"/>
    <lineage>
        <taxon>Bacteria</taxon>
        <taxon>Bacillati</taxon>
        <taxon>Bacillota</taxon>
        <taxon>Bacilli</taxon>
        <taxon>Bacillales</taxon>
        <taxon>Paenibacillaceae</taxon>
        <taxon>Paenibacillus</taxon>
    </lineage>
</organism>
<keyword evidence="4" id="KW-1185">Reference proteome</keyword>
<dbReference type="InterPro" id="IPR001789">
    <property type="entry name" value="Sig_transdc_resp-reg_receiver"/>
</dbReference>
<dbReference type="PROSITE" id="PS50110">
    <property type="entry name" value="RESPONSE_REGULATORY"/>
    <property type="match status" value="1"/>
</dbReference>
<reference evidence="3 4" key="1">
    <citation type="submission" date="2023-07" db="EMBL/GenBank/DDBJ databases">
        <title>Sorghum-associated microbial communities from plants grown in Nebraska, USA.</title>
        <authorList>
            <person name="Schachtman D."/>
        </authorList>
    </citation>
    <scope>NUCLEOTIDE SEQUENCE [LARGE SCALE GENOMIC DNA]</scope>
    <source>
        <strain evidence="3 4">CC482</strain>
    </source>
</reference>
<accession>A0ABT9U269</accession>
<name>A0ABT9U269_PAEHA</name>
<evidence type="ECO:0000259" key="2">
    <source>
        <dbReference type="PROSITE" id="PS50110"/>
    </source>
</evidence>
<evidence type="ECO:0000313" key="3">
    <source>
        <dbReference type="EMBL" id="MDQ0112810.1"/>
    </source>
</evidence>